<name>A0ABM7CZ66_9GAMM</name>
<accession>A0ABM7CZ66</accession>
<dbReference type="Proteomes" id="UP000278437">
    <property type="component" value="Chromosome"/>
</dbReference>
<dbReference type="EMBL" id="CP020373">
    <property type="protein sequence ID" value="AZQ09394.1"/>
    <property type="molecule type" value="Genomic_DNA"/>
</dbReference>
<evidence type="ECO:0000313" key="1">
    <source>
        <dbReference type="EMBL" id="AZQ09394.1"/>
    </source>
</evidence>
<gene>
    <name evidence="1" type="ORF">STH12_00242</name>
</gene>
<evidence type="ECO:0000313" key="2">
    <source>
        <dbReference type="Proteomes" id="UP000278437"/>
    </source>
</evidence>
<protein>
    <submittedName>
        <fullName evidence="1">Uncharacterized protein</fullName>
    </submittedName>
</protein>
<organism evidence="1 2">
    <name type="scientific">Shewanella khirikhana</name>
    <dbReference type="NCBI Taxonomy" id="1965282"/>
    <lineage>
        <taxon>Bacteria</taxon>
        <taxon>Pseudomonadati</taxon>
        <taxon>Pseudomonadota</taxon>
        <taxon>Gammaproteobacteria</taxon>
        <taxon>Alteromonadales</taxon>
        <taxon>Shewanellaceae</taxon>
        <taxon>Shewanella</taxon>
    </lineage>
</organism>
<keyword evidence="2" id="KW-1185">Reference proteome</keyword>
<sequence>MPALKSNHEHSIPQTLVIRALAGILLLLAQSTSMADEGKALLGAMMDTLPKANELELARKRMAETHIERPWDIFETSCPYKELSGTEEEEEEFFYRCQRWNDCAAAGGSASIYAEAFFQNHQRAPKDQVPWESYRDGSMFLLEAADFERVTGHLRQHALKSAEENWRLFEGRDATEASDLVEKSFWQWCSAEPLALWKAEYQ</sequence>
<proteinExistence type="predicted"/>
<reference evidence="2" key="1">
    <citation type="submission" date="2017-03" db="EMBL/GenBank/DDBJ databases">
        <title>Full genome sequence of a non-lethal Shewanella isolate that potentiates virulence of Vibio parahaemolyticus causing acute hepatopancreatic necrosis disease (AHPND) in shrimp.</title>
        <authorList>
            <person name="Prachumwat A."/>
            <person name="Sritunyalucksana K."/>
        </authorList>
    </citation>
    <scope>NUCLEOTIDE SEQUENCE [LARGE SCALE GENOMIC DNA]</scope>
    <source>
        <strain evidence="2">TH2012</strain>
    </source>
</reference>